<dbReference type="PANTHER" id="PTHR30061">
    <property type="entry name" value="MALTOSE-BINDING PERIPLASMIC PROTEIN"/>
    <property type="match status" value="1"/>
</dbReference>
<feature type="chain" id="PRO_5047361622" evidence="4">
    <location>
        <begin position="22"/>
        <end position="434"/>
    </location>
</feature>
<protein>
    <submittedName>
        <fullName evidence="5">ABC transporter substrate-binding protein</fullName>
    </submittedName>
</protein>
<keyword evidence="2" id="KW-0813">Transport</keyword>
<sequence>MMIRKRVAAGAIALGLVSAVAACGGSSEPAGSGAGGGSGAAGGTFTYWTSGWQPDQIAEIDAAFAKAHPGLHAKGQYIASSDQYLPKVISALKNGTHPTVLLTQNPSDLPVIAQSGKLIPLDGKLTAETDALYPGIKESLFYKGHQLGMALAGVGDIVLFYNKKAFADAGIAEPPETWTDLVATAKKLSDPGKNKYGFYVPLGEAEWISFAWAPMLYAEGGSFLNGDGTATAFNSPAGVKALTTWVDLIKSKAAPGTSYAQAGSFDGAPAFASGTVAMIVNGQWAVPTFEKAGVEFGVAPMPKGAAGTSTSMGIGVAALLKTDAQAEKAGLAFLKFLSTPEQGAALAVKNGGLPSDPAQLEQQVLKDHIADNPTYPVFAEAEKTGKVRPITPAYNAISQSLWTEINAALKGRKTPAEALAEAAREGDAALKKLG</sequence>
<evidence type="ECO:0000256" key="3">
    <source>
        <dbReference type="ARBA" id="ARBA00022729"/>
    </source>
</evidence>
<evidence type="ECO:0000256" key="4">
    <source>
        <dbReference type="SAM" id="SignalP"/>
    </source>
</evidence>
<organism evidence="5 6">
    <name type="scientific">Sphaerisporangium flaviroseum</name>
    <dbReference type="NCBI Taxonomy" id="509199"/>
    <lineage>
        <taxon>Bacteria</taxon>
        <taxon>Bacillati</taxon>
        <taxon>Actinomycetota</taxon>
        <taxon>Actinomycetes</taxon>
        <taxon>Streptosporangiales</taxon>
        <taxon>Streptosporangiaceae</taxon>
        <taxon>Sphaerisporangium</taxon>
    </lineage>
</organism>
<name>A0ABP7IJH5_9ACTN</name>
<comment type="similarity">
    <text evidence="1">Belongs to the bacterial solute-binding protein 1 family.</text>
</comment>
<dbReference type="PROSITE" id="PS51257">
    <property type="entry name" value="PROKAR_LIPOPROTEIN"/>
    <property type="match status" value="1"/>
</dbReference>
<dbReference type="Gene3D" id="3.40.190.10">
    <property type="entry name" value="Periplasmic binding protein-like II"/>
    <property type="match status" value="2"/>
</dbReference>
<evidence type="ECO:0000313" key="6">
    <source>
        <dbReference type="Proteomes" id="UP001500888"/>
    </source>
</evidence>
<accession>A0ABP7IJH5</accession>
<keyword evidence="3 4" id="KW-0732">Signal</keyword>
<dbReference type="PANTHER" id="PTHR30061:SF50">
    <property type="entry name" value="MALTOSE_MALTODEXTRIN-BINDING PERIPLASMIC PROTEIN"/>
    <property type="match status" value="1"/>
</dbReference>
<keyword evidence="6" id="KW-1185">Reference proteome</keyword>
<dbReference type="Pfam" id="PF13416">
    <property type="entry name" value="SBP_bac_8"/>
    <property type="match status" value="1"/>
</dbReference>
<gene>
    <name evidence="5" type="ORF">GCM10022226_45350</name>
</gene>
<reference evidence="6" key="1">
    <citation type="journal article" date="2019" name="Int. J. Syst. Evol. Microbiol.">
        <title>The Global Catalogue of Microorganisms (GCM) 10K type strain sequencing project: providing services to taxonomists for standard genome sequencing and annotation.</title>
        <authorList>
            <consortium name="The Broad Institute Genomics Platform"/>
            <consortium name="The Broad Institute Genome Sequencing Center for Infectious Disease"/>
            <person name="Wu L."/>
            <person name="Ma J."/>
        </authorList>
    </citation>
    <scope>NUCLEOTIDE SEQUENCE [LARGE SCALE GENOMIC DNA]</scope>
    <source>
        <strain evidence="6">JCM 16908</strain>
    </source>
</reference>
<dbReference type="SUPFAM" id="SSF53850">
    <property type="entry name" value="Periplasmic binding protein-like II"/>
    <property type="match status" value="1"/>
</dbReference>
<proteinExistence type="inferred from homology"/>
<comment type="caution">
    <text evidence="5">The sequence shown here is derived from an EMBL/GenBank/DDBJ whole genome shotgun (WGS) entry which is preliminary data.</text>
</comment>
<dbReference type="InterPro" id="IPR006059">
    <property type="entry name" value="SBP"/>
</dbReference>
<evidence type="ECO:0000313" key="5">
    <source>
        <dbReference type="EMBL" id="GAA3819866.1"/>
    </source>
</evidence>
<evidence type="ECO:0000256" key="1">
    <source>
        <dbReference type="ARBA" id="ARBA00008520"/>
    </source>
</evidence>
<evidence type="ECO:0000256" key="2">
    <source>
        <dbReference type="ARBA" id="ARBA00022448"/>
    </source>
</evidence>
<dbReference type="Proteomes" id="UP001500888">
    <property type="component" value="Unassembled WGS sequence"/>
</dbReference>
<dbReference type="RefSeq" id="WP_344943549.1">
    <property type="nucleotide sequence ID" value="NZ_BAAAZR010000011.1"/>
</dbReference>
<feature type="signal peptide" evidence="4">
    <location>
        <begin position="1"/>
        <end position="21"/>
    </location>
</feature>
<dbReference type="EMBL" id="BAAAZR010000011">
    <property type="protein sequence ID" value="GAA3819866.1"/>
    <property type="molecule type" value="Genomic_DNA"/>
</dbReference>